<dbReference type="SUPFAM" id="SSF51306">
    <property type="entry name" value="LexA/Signal peptidase"/>
    <property type="match status" value="1"/>
</dbReference>
<comment type="caution">
    <text evidence="2">The sequence shown here is derived from an EMBL/GenBank/DDBJ whole genome shotgun (WGS) entry which is preliminary data.</text>
</comment>
<evidence type="ECO:0000313" key="2">
    <source>
        <dbReference type="EMBL" id="MDX8487950.1"/>
    </source>
</evidence>
<dbReference type="Pfam" id="PF10502">
    <property type="entry name" value="Peptidase_S26"/>
    <property type="match status" value="1"/>
</dbReference>
<dbReference type="Proteomes" id="UP001280156">
    <property type="component" value="Unassembled WGS sequence"/>
</dbReference>
<protein>
    <submittedName>
        <fullName evidence="2">S26 family signal peptidase</fullName>
    </submittedName>
</protein>
<name>A0ABU4YLU2_9HYPH</name>
<accession>A0ABU4YLU2</accession>
<dbReference type="InterPro" id="IPR019533">
    <property type="entry name" value="Peptidase_S26"/>
</dbReference>
<dbReference type="RefSeq" id="WP_320293534.1">
    <property type="nucleotide sequence ID" value="NZ_JAVIIU010000001.1"/>
</dbReference>
<keyword evidence="3" id="KW-1185">Reference proteome</keyword>
<evidence type="ECO:0000259" key="1">
    <source>
        <dbReference type="Pfam" id="PF10502"/>
    </source>
</evidence>
<sequence length="186" mass="19911">MSARGKNVVAMLAGAALVVFPALSRETPWLIWNASASVPIGLYRVEPGRKIHVGDLAAVMPPEPLADFLVERGYLPRGLPLLKHVLALGGETVCRQGTAIIARGKTYGYARDRDGKGRSLPVWEGCRVLVDGEVFLMNRDAADSFDSRYFGPLPVTAIVGRAVPLWTVDRISPAPDASGKPAPGEP</sequence>
<organism evidence="2 3">
    <name type="scientific">Mesorhizobium humile</name>
    <dbReference type="NCBI Taxonomy" id="3072313"/>
    <lineage>
        <taxon>Bacteria</taxon>
        <taxon>Pseudomonadati</taxon>
        <taxon>Pseudomonadota</taxon>
        <taxon>Alphaproteobacteria</taxon>
        <taxon>Hyphomicrobiales</taxon>
        <taxon>Phyllobacteriaceae</taxon>
        <taxon>Mesorhizobium</taxon>
    </lineage>
</organism>
<reference evidence="2 3" key="1">
    <citation type="submission" date="2023-08" db="EMBL/GenBank/DDBJ databases">
        <title>Implementing the SeqCode for naming new Mesorhizobium species isolated from Vachellia karroo root nodules.</title>
        <authorList>
            <person name="Van Lill M."/>
        </authorList>
    </citation>
    <scope>NUCLEOTIDE SEQUENCE [LARGE SCALE GENOMIC DNA]</scope>
    <source>
        <strain evidence="2 3">VK2B</strain>
    </source>
</reference>
<feature type="domain" description="Peptidase S26" evidence="1">
    <location>
        <begin position="9"/>
        <end position="166"/>
    </location>
</feature>
<dbReference type="Gene3D" id="2.10.109.10">
    <property type="entry name" value="Umud Fragment, subunit A"/>
    <property type="match status" value="1"/>
</dbReference>
<dbReference type="InterPro" id="IPR036286">
    <property type="entry name" value="LexA/Signal_pep-like_sf"/>
</dbReference>
<dbReference type="EMBL" id="JAVIIV010000016">
    <property type="protein sequence ID" value="MDX8487950.1"/>
    <property type="molecule type" value="Genomic_DNA"/>
</dbReference>
<gene>
    <name evidence="2" type="ORF">RFM52_22480</name>
</gene>
<evidence type="ECO:0000313" key="3">
    <source>
        <dbReference type="Proteomes" id="UP001280156"/>
    </source>
</evidence>
<proteinExistence type="predicted"/>